<proteinExistence type="predicted"/>
<keyword evidence="3" id="KW-1185">Reference proteome</keyword>
<keyword evidence="1" id="KW-1133">Transmembrane helix</keyword>
<protein>
    <submittedName>
        <fullName evidence="2">Uncharacterized protein</fullName>
    </submittedName>
</protein>
<dbReference type="Proteomes" id="UP000075880">
    <property type="component" value="Unassembled WGS sequence"/>
</dbReference>
<keyword evidence="1" id="KW-0812">Transmembrane</keyword>
<sequence>MTVLLSYHQIVEKEPSQVNPRWKSCTVFSLLAIVSSCIVVSFSLHGLIVDYKHNCLLEARLEFIPKTSLPPDNATETTPQPDVQYGIDEYWSTWSSGAYCETLKNMPLFQGICCTIWLAIFLIHGPGGILPQPWRIVFPSLIFFFFCLATSLVTASFITRGLTQLCGEFQKVDSVRGLDCARLIVYFALSHENSSLVQVDKNFFLTLVFPWVWFAATCLGFSVILLRIILMVDFQLLRVVISKHGDRKIKGLSEAKLSNISDSDCSDY</sequence>
<name>A0AAG5CTT1_ANOAO</name>
<evidence type="ECO:0000256" key="1">
    <source>
        <dbReference type="SAM" id="Phobius"/>
    </source>
</evidence>
<feature type="transmembrane region" description="Helical" evidence="1">
    <location>
        <begin position="106"/>
        <end position="124"/>
    </location>
</feature>
<accession>A0AAG5CTT1</accession>
<feature type="transmembrane region" description="Helical" evidence="1">
    <location>
        <begin position="136"/>
        <end position="158"/>
    </location>
</feature>
<reference evidence="2" key="1">
    <citation type="submission" date="2024-04" db="UniProtKB">
        <authorList>
            <consortium name="EnsemblMetazoa"/>
        </authorList>
    </citation>
    <scope>IDENTIFICATION</scope>
    <source>
        <strain evidence="2">EBRO</strain>
    </source>
</reference>
<feature type="transmembrane region" description="Helical" evidence="1">
    <location>
        <begin position="211"/>
        <end position="230"/>
    </location>
</feature>
<evidence type="ECO:0000313" key="2">
    <source>
        <dbReference type="EnsemblMetazoa" id="ENSAATROPP002236"/>
    </source>
</evidence>
<dbReference type="AlphaFoldDB" id="A0AAG5CTT1"/>
<dbReference type="EnsemblMetazoa" id="ENSAATROPT002332">
    <property type="protein sequence ID" value="ENSAATROPP002236"/>
    <property type="gene ID" value="ENSAATROPG001836"/>
</dbReference>
<evidence type="ECO:0000313" key="3">
    <source>
        <dbReference type="Proteomes" id="UP000075880"/>
    </source>
</evidence>
<keyword evidence="1" id="KW-0472">Membrane</keyword>
<organism evidence="2 3">
    <name type="scientific">Anopheles atroparvus</name>
    <name type="common">European mosquito</name>
    <dbReference type="NCBI Taxonomy" id="41427"/>
    <lineage>
        <taxon>Eukaryota</taxon>
        <taxon>Metazoa</taxon>
        <taxon>Ecdysozoa</taxon>
        <taxon>Arthropoda</taxon>
        <taxon>Hexapoda</taxon>
        <taxon>Insecta</taxon>
        <taxon>Pterygota</taxon>
        <taxon>Neoptera</taxon>
        <taxon>Endopterygota</taxon>
        <taxon>Diptera</taxon>
        <taxon>Nematocera</taxon>
        <taxon>Culicoidea</taxon>
        <taxon>Culicidae</taxon>
        <taxon>Anophelinae</taxon>
        <taxon>Anopheles</taxon>
    </lineage>
</organism>
<feature type="transmembrane region" description="Helical" evidence="1">
    <location>
        <begin position="27"/>
        <end position="48"/>
    </location>
</feature>